<comment type="caution">
    <text evidence="1">The sequence shown here is derived from an EMBL/GenBank/DDBJ whole genome shotgun (WGS) entry which is preliminary data.</text>
</comment>
<dbReference type="Proteomes" id="UP001152607">
    <property type="component" value="Unassembled WGS sequence"/>
</dbReference>
<proteinExistence type="predicted"/>
<dbReference type="EMBL" id="CAOQHR010000010">
    <property type="protein sequence ID" value="CAI6340168.1"/>
    <property type="molecule type" value="Genomic_DNA"/>
</dbReference>
<name>A0A9W4UTQ4_9PLEO</name>
<organism evidence="1 2">
    <name type="scientific">Periconia digitata</name>
    <dbReference type="NCBI Taxonomy" id="1303443"/>
    <lineage>
        <taxon>Eukaryota</taxon>
        <taxon>Fungi</taxon>
        <taxon>Dikarya</taxon>
        <taxon>Ascomycota</taxon>
        <taxon>Pezizomycotina</taxon>
        <taxon>Dothideomycetes</taxon>
        <taxon>Pleosporomycetidae</taxon>
        <taxon>Pleosporales</taxon>
        <taxon>Massarineae</taxon>
        <taxon>Periconiaceae</taxon>
        <taxon>Periconia</taxon>
    </lineage>
</organism>
<evidence type="ECO:0000313" key="2">
    <source>
        <dbReference type="Proteomes" id="UP001152607"/>
    </source>
</evidence>
<protein>
    <submittedName>
        <fullName evidence="1">Uncharacterized protein</fullName>
    </submittedName>
</protein>
<gene>
    <name evidence="1" type="ORF">PDIGIT_LOCUS13339</name>
</gene>
<reference evidence="1" key="1">
    <citation type="submission" date="2023-01" db="EMBL/GenBank/DDBJ databases">
        <authorList>
            <person name="Van Ghelder C."/>
            <person name="Rancurel C."/>
        </authorList>
    </citation>
    <scope>NUCLEOTIDE SEQUENCE</scope>
    <source>
        <strain evidence="1">CNCM I-4278</strain>
    </source>
</reference>
<evidence type="ECO:0000313" key="1">
    <source>
        <dbReference type="EMBL" id="CAI6340168.1"/>
    </source>
</evidence>
<dbReference type="AlphaFoldDB" id="A0A9W4UTQ4"/>
<sequence>MCTWERSGDFFLKSLTASTTTASQMIPSNQCSPWHVWRKTWEMGGFETLTAHSASLGSSSSIGMISHGRRHDHGSQQSVQVGSQYVCIYICVPHVPHVCGLPPLKEWPCQS</sequence>
<accession>A0A9W4UTQ4</accession>
<keyword evidence="2" id="KW-1185">Reference proteome</keyword>